<dbReference type="PANTHER" id="PTHR30627">
    <property type="entry name" value="PEPTIDOGLYCAN D,D-TRANSPEPTIDASE"/>
    <property type="match status" value="1"/>
</dbReference>
<keyword evidence="4" id="KW-1185">Reference proteome</keyword>
<comment type="caution">
    <text evidence="3">The sequence shown here is derived from an EMBL/GenBank/DDBJ whole genome shotgun (WGS) entry which is preliminary data.</text>
</comment>
<evidence type="ECO:0000256" key="1">
    <source>
        <dbReference type="SAM" id="Phobius"/>
    </source>
</evidence>
<dbReference type="Gene3D" id="3.10.450.50">
    <property type="match status" value="1"/>
</dbReference>
<dbReference type="PANTHER" id="PTHR30627:SF24">
    <property type="entry name" value="PENICILLIN-BINDING PROTEIN 4B"/>
    <property type="match status" value="1"/>
</dbReference>
<protein>
    <submittedName>
        <fullName evidence="3">Penicillin-binding transpeptidase domain-containing protein</fullName>
    </submittedName>
</protein>
<dbReference type="Proteomes" id="UP001284601">
    <property type="component" value="Unassembled WGS sequence"/>
</dbReference>
<feature type="domain" description="Penicillin-binding protein transpeptidase" evidence="2">
    <location>
        <begin position="290"/>
        <end position="587"/>
    </location>
</feature>
<dbReference type="InterPro" id="IPR001460">
    <property type="entry name" value="PCN-bd_Tpept"/>
</dbReference>
<keyword evidence="1" id="KW-0812">Transmembrane</keyword>
<dbReference type="Gene3D" id="3.90.1310.10">
    <property type="entry name" value="Penicillin-binding protein 2a (Domain 2)"/>
    <property type="match status" value="1"/>
</dbReference>
<evidence type="ECO:0000313" key="4">
    <source>
        <dbReference type="Proteomes" id="UP001284601"/>
    </source>
</evidence>
<name>A0ABU4HKH4_9ACTN</name>
<dbReference type="RefSeq" id="WP_318596085.1">
    <property type="nucleotide sequence ID" value="NZ_JAWSTH010000009.1"/>
</dbReference>
<keyword evidence="1" id="KW-1133">Transmembrane helix</keyword>
<organism evidence="3 4">
    <name type="scientific">Conexibacter stalactiti</name>
    <dbReference type="NCBI Taxonomy" id="1940611"/>
    <lineage>
        <taxon>Bacteria</taxon>
        <taxon>Bacillati</taxon>
        <taxon>Actinomycetota</taxon>
        <taxon>Thermoleophilia</taxon>
        <taxon>Solirubrobacterales</taxon>
        <taxon>Conexibacteraceae</taxon>
        <taxon>Conexibacter</taxon>
    </lineage>
</organism>
<dbReference type="InterPro" id="IPR032710">
    <property type="entry name" value="NTF2-like_dom_sf"/>
</dbReference>
<dbReference type="SUPFAM" id="SSF54427">
    <property type="entry name" value="NTF2-like"/>
    <property type="match status" value="1"/>
</dbReference>
<proteinExistence type="predicted"/>
<dbReference type="EMBL" id="JAWSTH010000009">
    <property type="protein sequence ID" value="MDW5593826.1"/>
    <property type="molecule type" value="Genomic_DNA"/>
</dbReference>
<sequence>MARQAAGRRRPSRRVLRQRRIVLVAGCVIVGAAVTGGVALWGGDDTRAQRVALVQRYVTAWGRGDYATMHRLLTPPVRRRVSLREFAATHRAQLATATAKAGPRVEDGEPRVDGELVSVRLELQTVAFGTVRAAVTLPISLEDGNEGVRWRERLAFPGLRRGERLRAETRLPTRATVLTADGGVLAAGTERRPDPALADVASETVGALGAMDDGRAAELLGRGVPVDAEVGASGLERALDDRLTGTPGGRLLGGSRVLATRAPRAAAPVRTTIVPSVVRAAVSALGDRDGGAVALDPRNGALLGYAGVPFSGLRAPGSTFKVITLAAALEAGVTSADAAFPYETAALLDGAPLQNAHGELCGGSLIESFAHSCNSVFAPLGAAVGAERLAQTARRFGFDAPSDILGAATSSVPGEEGGEDALTVGSTAIGQGKVLASALQMASAAATIARGGTRPLLTLAVGGGAPAAAEARVARARRATSASVARVVQQAMRAVVEEGTGTAAAIDGVAVAGKTGTAELGVSCTPEAAEAELCDSEDPTDTDAWFVGYAPADQHGDETAATVAVGVVLMQSGAGGDTAAPVARELIVAALGASADATR</sequence>
<dbReference type="SUPFAM" id="SSF56601">
    <property type="entry name" value="beta-lactamase/transpeptidase-like"/>
    <property type="match status" value="1"/>
</dbReference>
<evidence type="ECO:0000313" key="3">
    <source>
        <dbReference type="EMBL" id="MDW5593826.1"/>
    </source>
</evidence>
<dbReference type="Gene3D" id="3.40.710.10">
    <property type="entry name" value="DD-peptidase/beta-lactamase superfamily"/>
    <property type="match status" value="1"/>
</dbReference>
<feature type="transmembrane region" description="Helical" evidence="1">
    <location>
        <begin position="21"/>
        <end position="42"/>
    </location>
</feature>
<gene>
    <name evidence="3" type="ORF">R7226_05745</name>
</gene>
<dbReference type="Pfam" id="PF00905">
    <property type="entry name" value="Transpeptidase"/>
    <property type="match status" value="1"/>
</dbReference>
<reference evidence="4" key="1">
    <citation type="submission" date="2023-07" db="EMBL/GenBank/DDBJ databases">
        <title>Conexibacter stalactiti sp. nov., isolated from stalactites in a lava cave and emended description of the genus Conexibacter.</title>
        <authorList>
            <person name="Lee S.D."/>
        </authorList>
    </citation>
    <scope>NUCLEOTIDE SEQUENCE [LARGE SCALE GENOMIC DNA]</scope>
    <source>
        <strain evidence="4">KCTC 39840</strain>
    </source>
</reference>
<evidence type="ECO:0000259" key="2">
    <source>
        <dbReference type="Pfam" id="PF00905"/>
    </source>
</evidence>
<accession>A0ABU4HKH4</accession>
<keyword evidence="1" id="KW-0472">Membrane</keyword>
<dbReference type="InterPro" id="IPR012338">
    <property type="entry name" value="Beta-lactam/transpept-like"/>
</dbReference>
<dbReference type="InterPro" id="IPR050515">
    <property type="entry name" value="Beta-lactam/transpept"/>
</dbReference>